<keyword evidence="1" id="KW-0472">Membrane</keyword>
<feature type="transmembrane region" description="Helical" evidence="1">
    <location>
        <begin position="6"/>
        <end position="27"/>
    </location>
</feature>
<keyword evidence="1" id="KW-0812">Transmembrane</keyword>
<proteinExistence type="predicted"/>
<accession>A0A8D8QN83</accession>
<dbReference type="EMBL" id="HBUF01086168">
    <property type="protein sequence ID" value="CAG6634409.1"/>
    <property type="molecule type" value="Transcribed_RNA"/>
</dbReference>
<dbReference type="AlphaFoldDB" id="A0A8D8QN83"/>
<evidence type="ECO:0000256" key="1">
    <source>
        <dbReference type="SAM" id="Phobius"/>
    </source>
</evidence>
<feature type="transmembrane region" description="Helical" evidence="1">
    <location>
        <begin position="128"/>
        <end position="152"/>
    </location>
</feature>
<protein>
    <submittedName>
        <fullName evidence="2">Uncharacterized protein</fullName>
    </submittedName>
</protein>
<evidence type="ECO:0000313" key="2">
    <source>
        <dbReference type="EMBL" id="CAG6634409.1"/>
    </source>
</evidence>
<keyword evidence="1" id="KW-1133">Transmembrane helix</keyword>
<feature type="transmembrane region" description="Helical" evidence="1">
    <location>
        <begin position="172"/>
        <end position="198"/>
    </location>
</feature>
<reference evidence="2" key="1">
    <citation type="submission" date="2021-05" db="EMBL/GenBank/DDBJ databases">
        <authorList>
            <person name="Alioto T."/>
            <person name="Alioto T."/>
            <person name="Gomez Garrido J."/>
        </authorList>
    </citation>
    <scope>NUCLEOTIDE SEQUENCE</scope>
</reference>
<organism evidence="2">
    <name type="scientific">Cacopsylla melanoneura</name>
    <dbReference type="NCBI Taxonomy" id="428564"/>
    <lineage>
        <taxon>Eukaryota</taxon>
        <taxon>Metazoa</taxon>
        <taxon>Ecdysozoa</taxon>
        <taxon>Arthropoda</taxon>
        <taxon>Hexapoda</taxon>
        <taxon>Insecta</taxon>
        <taxon>Pterygota</taxon>
        <taxon>Neoptera</taxon>
        <taxon>Paraneoptera</taxon>
        <taxon>Hemiptera</taxon>
        <taxon>Sternorrhyncha</taxon>
        <taxon>Psylloidea</taxon>
        <taxon>Psyllidae</taxon>
        <taxon>Psyllinae</taxon>
        <taxon>Cacopsylla</taxon>
    </lineage>
</organism>
<name>A0A8D8QN83_9HEMI</name>
<feature type="transmembrane region" description="Helical" evidence="1">
    <location>
        <begin position="39"/>
        <end position="56"/>
    </location>
</feature>
<sequence>MISVNIPNFLLPLDLVPSIFPSIIFLCKQSLLSMCPSQLLFLLLIVFRMVLSSPTLFNTSSFLILSDHLMFSILLHSHISKFSKNFSSFFLIVHVSDPYSTTLQIKHFANLFLSFKGILLAASRSCTFINAVLPMAILLLISFVQLPSAYIIPPRYLKFSTCSRYFPSNAPFILSSVTFLLILITLVLEIFIFIPYLIPALWIFSIILCRSSSDSAKTA</sequence>